<dbReference type="Pfam" id="PF00188">
    <property type="entry name" value="CAP"/>
    <property type="match status" value="1"/>
</dbReference>
<evidence type="ECO:0000313" key="2">
    <source>
        <dbReference type="EMBL" id="EWG55302.1"/>
    </source>
</evidence>
<dbReference type="GeneID" id="30074371"/>
<keyword evidence="3" id="KW-1185">Reference proteome</keyword>
<dbReference type="VEuPathDB" id="FungiDB:FVEG_17495"/>
<reference evidence="2 3" key="1">
    <citation type="journal article" date="2010" name="Nature">
        <title>Comparative genomics reveals mobile pathogenicity chromosomes in Fusarium.</title>
        <authorList>
            <person name="Ma L.J."/>
            <person name="van der Does H.C."/>
            <person name="Borkovich K.A."/>
            <person name="Coleman J.J."/>
            <person name="Daboussi M.J."/>
            <person name="Di Pietro A."/>
            <person name="Dufresne M."/>
            <person name="Freitag M."/>
            <person name="Grabherr M."/>
            <person name="Henrissat B."/>
            <person name="Houterman P.M."/>
            <person name="Kang S."/>
            <person name="Shim W.B."/>
            <person name="Woloshuk C."/>
            <person name="Xie X."/>
            <person name="Xu J.R."/>
            <person name="Antoniw J."/>
            <person name="Baker S.E."/>
            <person name="Bluhm B.H."/>
            <person name="Breakspear A."/>
            <person name="Brown D.W."/>
            <person name="Butchko R.A."/>
            <person name="Chapman S."/>
            <person name="Coulson R."/>
            <person name="Coutinho P.M."/>
            <person name="Danchin E.G."/>
            <person name="Diener A."/>
            <person name="Gale L.R."/>
            <person name="Gardiner D.M."/>
            <person name="Goff S."/>
            <person name="Hammond-Kosack K.E."/>
            <person name="Hilburn K."/>
            <person name="Hua-Van A."/>
            <person name="Jonkers W."/>
            <person name="Kazan K."/>
            <person name="Kodira C.D."/>
            <person name="Koehrsen M."/>
            <person name="Kumar L."/>
            <person name="Lee Y.H."/>
            <person name="Li L."/>
            <person name="Manners J.M."/>
            <person name="Miranda-Saavedra D."/>
            <person name="Mukherjee M."/>
            <person name="Park G."/>
            <person name="Park J."/>
            <person name="Park S.Y."/>
            <person name="Proctor R.H."/>
            <person name="Regev A."/>
            <person name="Ruiz-Roldan M.C."/>
            <person name="Sain D."/>
            <person name="Sakthikumar S."/>
            <person name="Sykes S."/>
            <person name="Schwartz D.C."/>
            <person name="Turgeon B.G."/>
            <person name="Wapinski I."/>
            <person name="Yoder O."/>
            <person name="Young S."/>
            <person name="Zeng Q."/>
            <person name="Zhou S."/>
            <person name="Galagan J."/>
            <person name="Cuomo C.A."/>
            <person name="Kistler H.C."/>
            <person name="Rep M."/>
        </authorList>
    </citation>
    <scope>NUCLEOTIDE SEQUENCE [LARGE SCALE GENOMIC DNA]</scope>
    <source>
        <strain evidence="3">M3125 / FGSC 7600</strain>
    </source>
</reference>
<dbReference type="AlphaFoldDB" id="W7NG96"/>
<dbReference type="OrthoDB" id="43654at2759"/>
<evidence type="ECO:0000313" key="3">
    <source>
        <dbReference type="Proteomes" id="UP000009096"/>
    </source>
</evidence>
<name>W7NG96_GIBM7</name>
<dbReference type="EMBL" id="CM000583">
    <property type="protein sequence ID" value="EWG55302.1"/>
    <property type="molecule type" value="Genomic_DNA"/>
</dbReference>
<dbReference type="EMBL" id="DS022263">
    <property type="protein sequence ID" value="EWG55302.1"/>
    <property type="molecule type" value="Genomic_DNA"/>
</dbReference>
<dbReference type="InterPro" id="IPR035940">
    <property type="entry name" value="CAP_sf"/>
</dbReference>
<gene>
    <name evidence="2" type="ORF">FVEG_17495</name>
</gene>
<dbReference type="KEGG" id="fvr:FVEG_17495"/>
<dbReference type="SUPFAM" id="SSF55797">
    <property type="entry name" value="PR-1-like"/>
    <property type="match status" value="1"/>
</dbReference>
<sequence>MRSSGYLASLVAAGIMAVPHNGNLRNDDKYYEIITRFEYVTYYVMGGGGAAPQTTCSDHSGQCITIAICTQPTNVEPVKRPTQIPNRDSVSGFGPSYGLYADQQEAVDLHNDARKAVGNGPLFWDDSLAVGAQQWATFFLFFFLFTSTFRPREPVTMMGFVSLDFPYFPTLMVTASLPAHSSAAYRYIDRLLQLSLPEQLDFLGPLMPSISTHGSHMVRGAF</sequence>
<organism evidence="2 3">
    <name type="scientific">Gibberella moniliformis (strain M3125 / FGSC 7600)</name>
    <name type="common">Maize ear and stalk rot fungus</name>
    <name type="synonym">Fusarium verticillioides</name>
    <dbReference type="NCBI Taxonomy" id="334819"/>
    <lineage>
        <taxon>Eukaryota</taxon>
        <taxon>Fungi</taxon>
        <taxon>Dikarya</taxon>
        <taxon>Ascomycota</taxon>
        <taxon>Pezizomycotina</taxon>
        <taxon>Sordariomycetes</taxon>
        <taxon>Hypocreomycetidae</taxon>
        <taxon>Hypocreales</taxon>
        <taxon>Nectriaceae</taxon>
        <taxon>Fusarium</taxon>
        <taxon>Fusarium fujikuroi species complex</taxon>
    </lineage>
</organism>
<feature type="domain" description="SCP" evidence="1">
    <location>
        <begin position="107"/>
        <end position="137"/>
    </location>
</feature>
<dbReference type="Gene3D" id="3.40.33.10">
    <property type="entry name" value="CAP"/>
    <property type="match status" value="1"/>
</dbReference>
<dbReference type="InterPro" id="IPR014044">
    <property type="entry name" value="CAP_dom"/>
</dbReference>
<protein>
    <recommendedName>
        <fullName evidence="1">SCP domain-containing protein</fullName>
    </recommendedName>
</protein>
<dbReference type="RefSeq" id="XP_018761493.1">
    <property type="nucleotide sequence ID" value="XM_018906748.1"/>
</dbReference>
<accession>W7NG96</accession>
<proteinExistence type="predicted"/>
<evidence type="ECO:0000259" key="1">
    <source>
        <dbReference type="Pfam" id="PF00188"/>
    </source>
</evidence>
<dbReference type="Proteomes" id="UP000009096">
    <property type="component" value="Chromosome 6"/>
</dbReference>